<proteinExistence type="predicted"/>
<dbReference type="Proteomes" id="UP000615755">
    <property type="component" value="Unassembled WGS sequence"/>
</dbReference>
<dbReference type="Gene3D" id="2.60.120.260">
    <property type="entry name" value="Galactose-binding domain-like"/>
    <property type="match status" value="1"/>
</dbReference>
<feature type="chain" id="PRO_5047013618" evidence="1">
    <location>
        <begin position="23"/>
        <end position="197"/>
    </location>
</feature>
<evidence type="ECO:0000256" key="1">
    <source>
        <dbReference type="SAM" id="SignalP"/>
    </source>
</evidence>
<evidence type="ECO:0000313" key="2">
    <source>
        <dbReference type="EMBL" id="MBE0370141.1"/>
    </source>
</evidence>
<feature type="signal peptide" evidence="1">
    <location>
        <begin position="1"/>
        <end position="22"/>
    </location>
</feature>
<gene>
    <name evidence="2" type="ORF">PAUR_b0104</name>
</gene>
<dbReference type="EMBL" id="AQGV01000015">
    <property type="protein sequence ID" value="MBE0370141.1"/>
    <property type="molecule type" value="Genomic_DNA"/>
</dbReference>
<keyword evidence="3" id="KW-1185">Reference proteome</keyword>
<evidence type="ECO:0000313" key="3">
    <source>
        <dbReference type="Proteomes" id="UP000615755"/>
    </source>
</evidence>
<reference evidence="2 3" key="1">
    <citation type="submission" date="2015-03" db="EMBL/GenBank/DDBJ databases">
        <title>Genome sequence of Pseudoalteromonas aurantia.</title>
        <authorList>
            <person name="Xie B.-B."/>
            <person name="Rong J.-C."/>
            <person name="Qin Q.-L."/>
            <person name="Zhang Y.-Z."/>
        </authorList>
    </citation>
    <scope>NUCLEOTIDE SEQUENCE [LARGE SCALE GENOMIC DNA]</scope>
    <source>
        <strain evidence="2 3">208</strain>
    </source>
</reference>
<keyword evidence="1" id="KW-0732">Signal</keyword>
<organism evidence="2 3">
    <name type="scientific">Pseudoalteromonas aurantia 208</name>
    <dbReference type="NCBI Taxonomy" id="1314867"/>
    <lineage>
        <taxon>Bacteria</taxon>
        <taxon>Pseudomonadati</taxon>
        <taxon>Pseudomonadota</taxon>
        <taxon>Gammaproteobacteria</taxon>
        <taxon>Alteromonadales</taxon>
        <taxon>Pseudoalteromonadaceae</taxon>
        <taxon>Pseudoalteromonas</taxon>
    </lineage>
</organism>
<name>A0ABR9EGP4_9GAMM</name>
<comment type="caution">
    <text evidence="2">The sequence shown here is derived from an EMBL/GenBank/DDBJ whole genome shotgun (WGS) entry which is preliminary data.</text>
</comment>
<protein>
    <submittedName>
        <fullName evidence="2">Uncharacterized protein</fullName>
    </submittedName>
</protein>
<sequence length="197" mass="22252">MNKALRFIFIVCLIALSSQSLAQNVLVPVNAKWRYYDSAIAPANNWHHPLFDDSKWPLGKAQLGFGEGDEQTRLAKTSAGTPIIAYYFRHEFNWNGPNVPTKLNLRMLVDDGARVFINGIEVHRLLLPNGTQSGQPRLTSNNSDVHFATGSLIEYMWYEVTLNKKVTLQQNNVVAVEVRQISQHSSDVSFNLELLLK</sequence>
<dbReference type="RefSeq" id="WP_192509304.1">
    <property type="nucleotide sequence ID" value="NZ_AQGV01000015.1"/>
</dbReference>
<accession>A0ABR9EGP4</accession>